<reference evidence="11 13" key="2">
    <citation type="journal article" date="2014" name="PLoS Genet.">
        <title>Phylogenetically driven sequencing of extremely halophilic archaea reveals strategies for static and dynamic osmo-response.</title>
        <authorList>
            <person name="Becker E.A."/>
            <person name="Seitzer P.M."/>
            <person name="Tritt A."/>
            <person name="Larsen D."/>
            <person name="Krusor M."/>
            <person name="Yao A.I."/>
            <person name="Wu D."/>
            <person name="Madern D."/>
            <person name="Eisen J.A."/>
            <person name="Darling A.E."/>
            <person name="Facciotti M.T."/>
        </authorList>
    </citation>
    <scope>NUCLEOTIDE SEQUENCE [LARGE SCALE GENOMIC DNA]</scope>
    <source>
        <strain evidence="11">B3</strain>
        <strain evidence="13">DSM 18796 / CECT 7217 / JCM 14584 / KCTC 4019 / B3</strain>
    </source>
</reference>
<dbReference type="PANTHER" id="PTHR43357">
    <property type="entry name" value="INNER MEMBRANE ABC TRANSPORTER PERMEASE PROTEIN YDCV"/>
    <property type="match status" value="1"/>
</dbReference>
<feature type="transmembrane region" description="Helical" evidence="8">
    <location>
        <begin position="243"/>
        <end position="265"/>
    </location>
</feature>
<feature type="transmembrane region" description="Helical" evidence="8">
    <location>
        <begin position="295"/>
        <end position="317"/>
    </location>
</feature>
<feature type="transmembrane region" description="Helical" evidence="8">
    <location>
        <begin position="20"/>
        <end position="41"/>
    </location>
</feature>
<dbReference type="eggNOG" id="arCOG00163">
    <property type="taxonomic scope" value="Archaea"/>
</dbReference>
<dbReference type="OrthoDB" id="28023at2157"/>
<keyword evidence="7 8" id="KW-0472">Membrane</keyword>
<keyword evidence="4" id="KW-0997">Cell inner membrane</keyword>
<dbReference type="AlphaFoldDB" id="D8J3J9"/>
<dbReference type="Gene3D" id="1.10.3720.10">
    <property type="entry name" value="MetI-like"/>
    <property type="match status" value="2"/>
</dbReference>
<dbReference type="InterPro" id="IPR035906">
    <property type="entry name" value="MetI-like_sf"/>
</dbReference>
<comment type="subcellular location">
    <subcellularLocation>
        <location evidence="1">Cell inner membrane</location>
        <topology evidence="1">Multi-pass membrane protein</topology>
    </subcellularLocation>
    <subcellularLocation>
        <location evidence="8">Cell membrane</location>
        <topology evidence="8">Multi-pass membrane protein</topology>
    </subcellularLocation>
</comment>
<feature type="transmembrane region" description="Helical" evidence="8">
    <location>
        <begin position="460"/>
        <end position="482"/>
    </location>
</feature>
<comment type="similarity">
    <text evidence="8">Belongs to the binding-protein-dependent transport system permease family.</text>
</comment>
<dbReference type="Pfam" id="PF00528">
    <property type="entry name" value="BPD_transp_1"/>
    <property type="match status" value="2"/>
</dbReference>
<feature type="transmembrane region" description="Helical" evidence="8">
    <location>
        <begin position="142"/>
        <end position="162"/>
    </location>
</feature>
<dbReference type="InterPro" id="IPR000515">
    <property type="entry name" value="MetI-like"/>
</dbReference>
<keyword evidence="2 8" id="KW-0813">Transport</keyword>
<evidence type="ECO:0000256" key="4">
    <source>
        <dbReference type="ARBA" id="ARBA00022519"/>
    </source>
</evidence>
<dbReference type="PROSITE" id="PS50928">
    <property type="entry name" value="ABC_TM1"/>
    <property type="match status" value="2"/>
</dbReference>
<organism evidence="10 12">
    <name type="scientific">Halalkalicoccus jeotgali (strain DSM 18796 / CECT 7217 / JCM 14584 / KCTC 4019 / B3)</name>
    <dbReference type="NCBI Taxonomy" id="795797"/>
    <lineage>
        <taxon>Archaea</taxon>
        <taxon>Methanobacteriati</taxon>
        <taxon>Methanobacteriota</taxon>
        <taxon>Stenosarchaea group</taxon>
        <taxon>Halobacteria</taxon>
        <taxon>Halobacteriales</taxon>
        <taxon>Halococcaceae</taxon>
        <taxon>Halalkalicoccus</taxon>
    </lineage>
</organism>
<feature type="transmembrane region" description="Helical" evidence="8">
    <location>
        <begin position="97"/>
        <end position="122"/>
    </location>
</feature>
<protein>
    <submittedName>
        <fullName evidence="10">Binding-protein-dependent transport systems inner membrane component</fullName>
    </submittedName>
</protein>
<dbReference type="Proteomes" id="UP000000390">
    <property type="component" value="Chromosome"/>
</dbReference>
<feature type="transmembrane region" description="Helical" evidence="8">
    <location>
        <begin position="201"/>
        <end position="223"/>
    </location>
</feature>
<evidence type="ECO:0000313" key="10">
    <source>
        <dbReference type="EMBL" id="ADJ15306.1"/>
    </source>
</evidence>
<gene>
    <name evidence="10" type="ordered locus">HacjB3_09615</name>
    <name evidence="11" type="ORF">C497_13061</name>
</gene>
<dbReference type="RefSeq" id="WP_008417218.1">
    <property type="nucleotide sequence ID" value="NC_014297.1"/>
</dbReference>
<dbReference type="CDD" id="cd06261">
    <property type="entry name" value="TM_PBP2"/>
    <property type="match status" value="2"/>
</dbReference>
<dbReference type="PANTHER" id="PTHR43357:SF3">
    <property type="entry name" value="FE(3+)-TRANSPORT SYSTEM PERMEASE PROTEIN FBPB 2"/>
    <property type="match status" value="1"/>
</dbReference>
<feature type="transmembrane region" description="Helical" evidence="8">
    <location>
        <begin position="61"/>
        <end position="85"/>
    </location>
</feature>
<feature type="transmembrane region" description="Helical" evidence="8">
    <location>
        <begin position="502"/>
        <end position="526"/>
    </location>
</feature>
<feature type="domain" description="ABC transmembrane type-1" evidence="9">
    <location>
        <begin position="334"/>
        <end position="524"/>
    </location>
</feature>
<evidence type="ECO:0000256" key="7">
    <source>
        <dbReference type="ARBA" id="ARBA00023136"/>
    </source>
</evidence>
<dbReference type="GO" id="GO:0055085">
    <property type="term" value="P:transmembrane transport"/>
    <property type="evidence" value="ECO:0007669"/>
    <property type="project" value="InterPro"/>
</dbReference>
<name>D8J3J9_HALJB</name>
<keyword evidence="3" id="KW-1003">Cell membrane</keyword>
<evidence type="ECO:0000256" key="3">
    <source>
        <dbReference type="ARBA" id="ARBA00022475"/>
    </source>
</evidence>
<dbReference type="Proteomes" id="UP000011645">
    <property type="component" value="Unassembled WGS sequence"/>
</dbReference>
<accession>D8J3J9</accession>
<dbReference type="EMBL" id="AOHV01000033">
    <property type="protein sequence ID" value="ELY35481.1"/>
    <property type="molecule type" value="Genomic_DNA"/>
</dbReference>
<dbReference type="SUPFAM" id="SSF161098">
    <property type="entry name" value="MetI-like"/>
    <property type="match status" value="2"/>
</dbReference>
<evidence type="ECO:0000256" key="8">
    <source>
        <dbReference type="RuleBase" id="RU363032"/>
    </source>
</evidence>
<evidence type="ECO:0000313" key="13">
    <source>
        <dbReference type="Proteomes" id="UP000011645"/>
    </source>
</evidence>
<feature type="domain" description="ABC transmembrane type-1" evidence="9">
    <location>
        <begin position="62"/>
        <end position="260"/>
    </location>
</feature>
<feature type="transmembrane region" description="Helical" evidence="8">
    <location>
        <begin position="399"/>
        <end position="416"/>
    </location>
</feature>
<evidence type="ECO:0000313" key="12">
    <source>
        <dbReference type="Proteomes" id="UP000000390"/>
    </source>
</evidence>
<dbReference type="KEGG" id="hje:HacjB3_09615"/>
<dbReference type="PATRIC" id="fig|795797.18.peg.1916"/>
<evidence type="ECO:0000256" key="1">
    <source>
        <dbReference type="ARBA" id="ARBA00004429"/>
    </source>
</evidence>
<dbReference type="GeneID" id="9419733"/>
<feature type="transmembrane region" description="Helical" evidence="8">
    <location>
        <begin position="372"/>
        <end position="393"/>
    </location>
</feature>
<keyword evidence="5 8" id="KW-0812">Transmembrane</keyword>
<proteinExistence type="inferred from homology"/>
<dbReference type="STRING" id="795797.HacjB3_09615"/>
<evidence type="ECO:0000256" key="2">
    <source>
        <dbReference type="ARBA" id="ARBA00022448"/>
    </source>
</evidence>
<keyword evidence="13" id="KW-1185">Reference proteome</keyword>
<dbReference type="EMBL" id="CP002062">
    <property type="protein sequence ID" value="ADJ15306.1"/>
    <property type="molecule type" value="Genomic_DNA"/>
</dbReference>
<keyword evidence="6 8" id="KW-1133">Transmembrane helix</keyword>
<feature type="transmembrane region" description="Helical" evidence="8">
    <location>
        <begin position="337"/>
        <end position="360"/>
    </location>
</feature>
<evidence type="ECO:0000256" key="5">
    <source>
        <dbReference type="ARBA" id="ARBA00022692"/>
    </source>
</evidence>
<sequence length="532" mass="57324">MRSLSTTTGARTDRLPVGLALLCGAIAAGTVFPLTWLFVRAANIDPARAWGMLTRPTTVEVLTNSLLLMGLVTVFSVLLGVPLAYLTVRTDLPFRRFWSVVVALPLVIPSYIGAFAFVSAFGPQGEFHTVLAPLGIERLPEIYGLPGATLVITLYTYPYVYLTTRAALLSFDTSLVDAARTLNHGRWAAFRRVTLPHIRPAIAAGGLLAALYAVSDFGTPSIMRLSVFTREIYVEYNSFGQDYAALLSLQLLAVVVVVLALEWWVRSGETVHSDLSKRSGEAVVPLGAWRWPAMALPALVAGMGLLVPIGILLLWLVRTDAPTRPSMAFEWSYAVNSVSVSAAAALVAALAALPVAYFAARHDSRLSVVFERATYVGFAVPGVVLGLALVYFGAGYAPAIYQTIPLLVFAYVVRFMPQAIGSIRTTTLQVDPTLLEAARTLGTRPLATFRRVTLPMIRPGVIAGMALVFLTTMKELAVTLILRPTGFETLVTQIWRAQEAAYFQHAAVPALLLVGVSGLSMVVLLVEGEMGS</sequence>
<evidence type="ECO:0000313" key="11">
    <source>
        <dbReference type="EMBL" id="ELY35481.1"/>
    </source>
</evidence>
<dbReference type="GO" id="GO:0005886">
    <property type="term" value="C:plasma membrane"/>
    <property type="evidence" value="ECO:0007669"/>
    <property type="project" value="UniProtKB-SubCell"/>
</dbReference>
<dbReference type="HOGENOM" id="CLU_021838_0_0_2"/>
<reference evidence="10 12" key="1">
    <citation type="journal article" date="2010" name="J. Bacteriol.">
        <title>Complete genome sequence of Halalkalicoccus jeotgali B3(T), an extremely halophilic archaeon.</title>
        <authorList>
            <person name="Roh S.W."/>
            <person name="Nam Y.D."/>
            <person name="Nam S.H."/>
            <person name="Choi S.H."/>
            <person name="Park H.S."/>
            <person name="Bae J.W."/>
        </authorList>
    </citation>
    <scope>NUCLEOTIDE SEQUENCE [LARGE SCALE GENOMIC DNA]</scope>
    <source>
        <strain evidence="10">B3</strain>
        <strain evidence="12">DSM 18796 / CECT 7217 / JCM 14584 / KCTC 4019 / B3</strain>
    </source>
</reference>
<evidence type="ECO:0000259" key="9">
    <source>
        <dbReference type="PROSITE" id="PS50928"/>
    </source>
</evidence>
<evidence type="ECO:0000256" key="6">
    <source>
        <dbReference type="ARBA" id="ARBA00022989"/>
    </source>
</evidence>